<dbReference type="InterPro" id="IPR036132">
    <property type="entry name" value="Vac_ATP_synth_c_sf"/>
</dbReference>
<dbReference type="Pfam" id="PF00001">
    <property type="entry name" value="7tm_1"/>
    <property type="match status" value="1"/>
</dbReference>
<keyword evidence="8" id="KW-0297">G-protein coupled receptor</keyword>
<evidence type="ECO:0000256" key="7">
    <source>
        <dbReference type="ARBA" id="ARBA00022989"/>
    </source>
</evidence>
<dbReference type="GO" id="GO:0000221">
    <property type="term" value="C:vacuolar proton-transporting V-type ATPase, V1 domain"/>
    <property type="evidence" value="ECO:0007669"/>
    <property type="project" value="TreeGrafter"/>
</dbReference>
<dbReference type="GO" id="GO:0004930">
    <property type="term" value="F:G protein-coupled receptor activity"/>
    <property type="evidence" value="ECO:0007669"/>
    <property type="project" value="UniProtKB-KW"/>
</dbReference>
<keyword evidence="5 16" id="KW-0812">Transmembrane</keyword>
<dbReference type="FunFam" id="3.30.70.100:FF:000002">
    <property type="entry name" value="V-type proton ATPase subunit C"/>
    <property type="match status" value="1"/>
</dbReference>
<keyword evidence="9 15" id="KW-0406">Ion transport</keyword>
<evidence type="ECO:0000256" key="13">
    <source>
        <dbReference type="ARBA" id="ARBA00023224"/>
    </source>
</evidence>
<dbReference type="EMBL" id="RJVU01044332">
    <property type="protein sequence ID" value="ROL44808.1"/>
    <property type="molecule type" value="Genomic_DNA"/>
</dbReference>
<name>A0A3N0YG86_ANAGA</name>
<dbReference type="SUPFAM" id="SSF118203">
    <property type="entry name" value="Vacuolar ATP synthase subunit C"/>
    <property type="match status" value="1"/>
</dbReference>
<dbReference type="Gene3D" id="1.20.1070.10">
    <property type="entry name" value="Rhodopsin 7-helix transmembrane proteins"/>
    <property type="match status" value="1"/>
</dbReference>
<dbReference type="InterPro" id="IPR004907">
    <property type="entry name" value="ATPase_V1-cplx_csu"/>
</dbReference>
<dbReference type="InterPro" id="IPR017452">
    <property type="entry name" value="GPCR_Rhodpsn_7TM"/>
</dbReference>
<evidence type="ECO:0000256" key="14">
    <source>
        <dbReference type="ARBA" id="ARBA00046006"/>
    </source>
</evidence>
<dbReference type="InterPro" id="IPR000276">
    <property type="entry name" value="GPCR_Rhodpsn"/>
</dbReference>
<evidence type="ECO:0000313" key="19">
    <source>
        <dbReference type="Proteomes" id="UP000281406"/>
    </source>
</evidence>
<evidence type="ECO:0000256" key="8">
    <source>
        <dbReference type="ARBA" id="ARBA00023040"/>
    </source>
</evidence>
<organism evidence="18 19">
    <name type="scientific">Anabarilius grahami</name>
    <name type="common">Kanglang fish</name>
    <name type="synonym">Barilius grahami</name>
    <dbReference type="NCBI Taxonomy" id="495550"/>
    <lineage>
        <taxon>Eukaryota</taxon>
        <taxon>Metazoa</taxon>
        <taxon>Chordata</taxon>
        <taxon>Craniata</taxon>
        <taxon>Vertebrata</taxon>
        <taxon>Euteleostomi</taxon>
        <taxon>Actinopterygii</taxon>
        <taxon>Neopterygii</taxon>
        <taxon>Teleostei</taxon>
        <taxon>Ostariophysi</taxon>
        <taxon>Cypriniformes</taxon>
        <taxon>Xenocyprididae</taxon>
        <taxon>Xenocypridinae</taxon>
        <taxon>Xenocypridinae incertae sedis</taxon>
        <taxon>Anabarilius</taxon>
    </lineage>
</organism>
<dbReference type="PRINTS" id="PR00237">
    <property type="entry name" value="GPCRRHODOPSN"/>
</dbReference>
<dbReference type="GO" id="GO:0005886">
    <property type="term" value="C:plasma membrane"/>
    <property type="evidence" value="ECO:0007669"/>
    <property type="project" value="UniProtKB-SubCell"/>
</dbReference>
<feature type="domain" description="G-protein coupled receptors family 1 profile" evidence="17">
    <location>
        <begin position="347"/>
        <end position="594"/>
    </location>
</feature>
<evidence type="ECO:0000256" key="12">
    <source>
        <dbReference type="ARBA" id="ARBA00023180"/>
    </source>
</evidence>
<evidence type="ECO:0000256" key="4">
    <source>
        <dbReference type="ARBA" id="ARBA00022475"/>
    </source>
</evidence>
<keyword evidence="3 15" id="KW-0813">Transport</keyword>
<keyword evidence="4" id="KW-1003">Cell membrane</keyword>
<dbReference type="GO" id="GO:0005765">
    <property type="term" value="C:lysosomal membrane"/>
    <property type="evidence" value="ECO:0007669"/>
    <property type="project" value="TreeGrafter"/>
</dbReference>
<accession>A0A3N0YG86</accession>
<dbReference type="Gene3D" id="1.20.1460.10">
    <property type="entry name" value="subunit c (vma5p) of the yeast v-atpase, domain 2"/>
    <property type="match status" value="2"/>
</dbReference>
<feature type="transmembrane region" description="Helical" evidence="16">
    <location>
        <begin position="335"/>
        <end position="355"/>
    </location>
</feature>
<reference evidence="18 19" key="1">
    <citation type="submission" date="2018-10" db="EMBL/GenBank/DDBJ databases">
        <title>Genome assembly for a Yunnan-Guizhou Plateau 3E fish, Anabarilius grahami (Regan), and its evolutionary and genetic applications.</title>
        <authorList>
            <person name="Jiang W."/>
        </authorList>
    </citation>
    <scope>NUCLEOTIDE SEQUENCE [LARGE SCALE GENOMIC DNA]</scope>
    <source>
        <strain evidence="18">AG-KIZ</strain>
        <tissue evidence="18">Muscle</tissue>
    </source>
</reference>
<gene>
    <name evidence="18" type="ORF">DPX16_6720</name>
</gene>
<dbReference type="GO" id="GO:0046961">
    <property type="term" value="F:proton-transporting ATPase activity, rotational mechanism"/>
    <property type="evidence" value="ECO:0007669"/>
    <property type="project" value="InterPro"/>
</dbReference>
<feature type="transmembrane region" description="Helical" evidence="16">
    <location>
        <begin position="408"/>
        <end position="428"/>
    </location>
</feature>
<dbReference type="PANTHER" id="PTHR10137">
    <property type="entry name" value="V-TYPE PROTON ATPASE SUBUNIT C"/>
    <property type="match status" value="1"/>
</dbReference>
<protein>
    <recommendedName>
        <fullName evidence="15">V-type proton ATPase subunit C</fullName>
    </recommendedName>
</protein>
<comment type="caution">
    <text evidence="18">The sequence shown here is derived from an EMBL/GenBank/DDBJ whole genome shotgun (WGS) entry which is preliminary data.</text>
</comment>
<keyword evidence="19" id="KW-1185">Reference proteome</keyword>
<keyword evidence="12" id="KW-0325">Glycoprotein</keyword>
<keyword evidence="11" id="KW-0675">Receptor</keyword>
<comment type="function">
    <text evidence="14 15">Subunit of the V1 complex of vacuolar(H+)-ATPase (V-ATPase), a multisubunit enzyme composed of a peripheral complex (V1) that hydrolyzes ATP and a membrane integral complex (V0) that translocates protons. V-ATPase is responsible for acidifying and maintaining the pH of intracellular compartments and in some cell types, is targeted to the plasma membrane, where it is responsible for acidifying the extracellular environment. Subunit C is necessary for the assembly of the catalytic sector of the enzyme and is likely to have a specific function in its catalytic activity.</text>
</comment>
<evidence type="ECO:0000313" key="18">
    <source>
        <dbReference type="EMBL" id="ROL44808.1"/>
    </source>
</evidence>
<keyword evidence="7 16" id="KW-1133">Transmembrane helix</keyword>
<comment type="subcellular location">
    <subcellularLocation>
        <location evidence="1">Cell membrane</location>
        <topology evidence="1">Multi-pass membrane protein</topology>
    </subcellularLocation>
</comment>
<dbReference type="FunFam" id="1.20.1070.10:FF:000035">
    <property type="entry name" value="C-C chemokine receptor type 6"/>
    <property type="match status" value="1"/>
</dbReference>
<dbReference type="OrthoDB" id="9828427at2759"/>
<proteinExistence type="inferred from homology"/>
<keyword evidence="13" id="KW-0807">Transducer</keyword>
<evidence type="ECO:0000256" key="5">
    <source>
        <dbReference type="ARBA" id="ARBA00022692"/>
    </source>
</evidence>
<feature type="transmembrane region" description="Helical" evidence="16">
    <location>
        <begin position="577"/>
        <end position="597"/>
    </location>
</feature>
<feature type="transmembrane region" description="Helical" evidence="16">
    <location>
        <begin position="367"/>
        <end position="388"/>
    </location>
</feature>
<evidence type="ECO:0000256" key="3">
    <source>
        <dbReference type="ARBA" id="ARBA00022448"/>
    </source>
</evidence>
<dbReference type="AlphaFoldDB" id="A0A3N0YG86"/>
<feature type="transmembrane region" description="Helical" evidence="16">
    <location>
        <begin position="534"/>
        <end position="557"/>
    </location>
</feature>
<dbReference type="Proteomes" id="UP000281406">
    <property type="component" value="Unassembled WGS sequence"/>
</dbReference>
<keyword evidence="6 15" id="KW-0375">Hydrogen ion transport</keyword>
<evidence type="ECO:0000256" key="1">
    <source>
        <dbReference type="ARBA" id="ARBA00004651"/>
    </source>
</evidence>
<dbReference type="CDD" id="cd14785">
    <property type="entry name" value="V-ATPase_C"/>
    <property type="match status" value="1"/>
</dbReference>
<evidence type="ECO:0000256" key="2">
    <source>
        <dbReference type="ARBA" id="ARBA00006138"/>
    </source>
</evidence>
<evidence type="ECO:0000259" key="17">
    <source>
        <dbReference type="PROSITE" id="PS50262"/>
    </source>
</evidence>
<evidence type="ECO:0000256" key="9">
    <source>
        <dbReference type="ARBA" id="ARBA00023065"/>
    </source>
</evidence>
<evidence type="ECO:0000256" key="6">
    <source>
        <dbReference type="ARBA" id="ARBA00022781"/>
    </source>
</evidence>
<dbReference type="Pfam" id="PF03223">
    <property type="entry name" value="V-ATPase_C"/>
    <property type="match status" value="1"/>
</dbReference>
<feature type="transmembrane region" description="Helical" evidence="16">
    <location>
        <begin position="491"/>
        <end position="513"/>
    </location>
</feature>
<evidence type="ECO:0000256" key="16">
    <source>
        <dbReference type="SAM" id="Phobius"/>
    </source>
</evidence>
<comment type="similarity">
    <text evidence="2 15">Belongs to the V-ATPase C subunit family.</text>
</comment>
<evidence type="ECO:0000256" key="11">
    <source>
        <dbReference type="ARBA" id="ARBA00023170"/>
    </source>
</evidence>
<dbReference type="PROSITE" id="PS50262">
    <property type="entry name" value="G_PROTEIN_RECEP_F1_2"/>
    <property type="match status" value="1"/>
</dbReference>
<keyword evidence="10 16" id="KW-0472">Membrane</keyword>
<dbReference type="SUPFAM" id="SSF81321">
    <property type="entry name" value="Family A G protein-coupled receptor-like"/>
    <property type="match status" value="1"/>
</dbReference>
<dbReference type="PANTHER" id="PTHR10137:SF4">
    <property type="entry name" value="V-TYPE PROTON ATPASE SUBUNIT C 2"/>
    <property type="match status" value="1"/>
</dbReference>
<sequence length="653" mass="74673">MKASPWCPSFPLPPHRPGPPLVVLPPLYHPPGLLLDLATYVSRFQWDRAKYPTAQPLKTLTDIISKQVSQVDTELKSRRAAYSHVKASIQSFERKNEGSLQTRALTNIVKKEDLVLNSEYLTTLLVVVPRTAYALWEKTYESMSKFVVPRSSRKLVEDAEAGIFTVTLFKCVISEFKAKAKNHKFTVREYNPDEAEKQKQEMGRLAVDKKELHRTFVCWLKVNFSEIFVAWIHVKVLRTFVESVLRYGLPVSFQAVLLQPSKKSMKQLRQQLNSVFKHLEPAAVTAKPDVTHTVMNSDIEYDNRNETGDYSYYDMDAEPCNLTGYHEHELPVQTYIYSLICALGLVGNILVLLTYCFYRKAKSMTDIFLVNVALADLLFVVALPLIIYNEQHSWSMGTWACKCLRAAYSINVYSSTLLLACISGDRYVAIVQARRSVRIRTQARAYSRLVCSVIWLLAFILSLPTFIYYQVEKNECINIFEKDETAKLMKILIPSMQMVVGFLVPLMVMTFCYSCIMATLLKAKNFQKHKAVRVVLAVVLVFVLCHLPYNVALLVYVSKLFSERNCKKEQLTLMTLSISRSVAYLHCCLNPILYAFIGVKFRSHFLQILQDLRCLGKKYIYSGRSSQQTSELYVSANKTVVGHNHDNQSSFSM</sequence>
<comment type="subunit">
    <text evidence="15">V-ATPase is a heteromultimeric enzyme made up of two complexes: the ATP-hydrolytic V1 complex and the proton translocation V0 complex. The V1 complex consists of three catalytic AB heterodimers that form a heterohexamer, three peripheral stalks each consisting of EG heterodimers, one central rotor including subunits D and F, and the regulatory subunits C and H. The proton translocation complex V0 consists of the proton transport subunit a, a ring of proteolipid subunits c9c'', rotary subunit d, subunits e and f, and two accessory subunits.</text>
</comment>
<evidence type="ECO:0000256" key="10">
    <source>
        <dbReference type="ARBA" id="ARBA00023136"/>
    </source>
</evidence>
<evidence type="ECO:0000256" key="15">
    <source>
        <dbReference type="RuleBase" id="RU364010"/>
    </source>
</evidence>
<feature type="transmembrane region" description="Helical" evidence="16">
    <location>
        <begin position="449"/>
        <end position="471"/>
    </location>
</feature>